<dbReference type="Pfam" id="PF13183">
    <property type="entry name" value="Fer4_8"/>
    <property type="match status" value="1"/>
</dbReference>
<dbReference type="Proteomes" id="UP000236197">
    <property type="component" value="Unassembled WGS sequence"/>
</dbReference>
<dbReference type="Gene3D" id="1.10.1060.10">
    <property type="entry name" value="Alpha-helical ferredoxin"/>
    <property type="match status" value="1"/>
</dbReference>
<feature type="domain" description="4Fe-4S ferredoxin-type" evidence="13">
    <location>
        <begin position="131"/>
        <end position="161"/>
    </location>
</feature>
<dbReference type="SUPFAM" id="SSF54292">
    <property type="entry name" value="2Fe-2S ferredoxin-like"/>
    <property type="match status" value="1"/>
</dbReference>
<evidence type="ECO:0000259" key="12">
    <source>
        <dbReference type="PROSITE" id="PS51085"/>
    </source>
</evidence>
<evidence type="ECO:0000256" key="11">
    <source>
        <dbReference type="RuleBase" id="RU361237"/>
    </source>
</evidence>
<dbReference type="Pfam" id="PF13085">
    <property type="entry name" value="Fer2_3"/>
    <property type="match status" value="1"/>
</dbReference>
<name>A0A2K2UED7_9ACTN</name>
<keyword evidence="9 11" id="KW-0411">Iron-sulfur</keyword>
<organism evidence="14 15">
    <name type="scientific">Enteroscipio rubneri</name>
    <dbReference type="NCBI Taxonomy" id="2070686"/>
    <lineage>
        <taxon>Bacteria</taxon>
        <taxon>Bacillati</taxon>
        <taxon>Actinomycetota</taxon>
        <taxon>Coriobacteriia</taxon>
        <taxon>Eggerthellales</taxon>
        <taxon>Eggerthellaceae</taxon>
        <taxon>Enteroscipio</taxon>
    </lineage>
</organism>
<dbReference type="GO" id="GO:0006099">
    <property type="term" value="P:tricarboxylic acid cycle"/>
    <property type="evidence" value="ECO:0007669"/>
    <property type="project" value="UniProtKB-KW"/>
</dbReference>
<comment type="similarity">
    <text evidence="2 11">Belongs to the succinate dehydrogenase/fumarate reductase iron-sulfur protein family.</text>
</comment>
<dbReference type="InterPro" id="IPR001041">
    <property type="entry name" value="2Fe-2S_ferredoxin-type"/>
</dbReference>
<dbReference type="InterPro" id="IPR009051">
    <property type="entry name" value="Helical_ferredxn"/>
</dbReference>
<keyword evidence="15" id="KW-1185">Reference proteome</keyword>
<evidence type="ECO:0000259" key="13">
    <source>
        <dbReference type="PROSITE" id="PS51379"/>
    </source>
</evidence>
<evidence type="ECO:0000256" key="10">
    <source>
        <dbReference type="ARBA" id="ARBA00023291"/>
    </source>
</evidence>
<keyword evidence="6 11" id="KW-0479">Metal-binding</keyword>
<reference evidence="15" key="1">
    <citation type="submission" date="2018-01" db="EMBL/GenBank/DDBJ databases">
        <title>Rubneribacter badeniensis gen. nov., sp. nov., and Colonibacter rubneri, gen. nov., sp. nov., WGS of new members of the Eggerthellaceae.</title>
        <authorList>
            <person name="Danylec N."/>
            <person name="Stoll D.A."/>
            <person name="Doetsch A."/>
            <person name="Kulling S.E."/>
            <person name="Huch M."/>
        </authorList>
    </citation>
    <scope>NUCLEOTIDE SEQUENCE [LARGE SCALE GENOMIC DNA]</scope>
    <source>
        <strain evidence="15">ResAG-96</strain>
    </source>
</reference>
<dbReference type="GO" id="GO:0009055">
    <property type="term" value="F:electron transfer activity"/>
    <property type="evidence" value="ECO:0007669"/>
    <property type="project" value="InterPro"/>
</dbReference>
<evidence type="ECO:0000256" key="5">
    <source>
        <dbReference type="ARBA" id="ARBA00022714"/>
    </source>
</evidence>
<dbReference type="InterPro" id="IPR050573">
    <property type="entry name" value="SDH/FRD_Iron-Sulfur"/>
</dbReference>
<dbReference type="GO" id="GO:0051537">
    <property type="term" value="F:2 iron, 2 sulfur cluster binding"/>
    <property type="evidence" value="ECO:0007669"/>
    <property type="project" value="UniProtKB-KW"/>
</dbReference>
<comment type="cofactor">
    <cofactor evidence="11">
        <name>[3Fe-4S] cluster</name>
        <dbReference type="ChEBI" id="CHEBI:21137"/>
    </cofactor>
    <text evidence="11">Binds 1 [3Fe-4S] cluster.</text>
</comment>
<dbReference type="InterPro" id="IPR004489">
    <property type="entry name" value="Succ_DH/fum_Rdtase_Fe-S"/>
</dbReference>
<keyword evidence="3 11" id="KW-0004">4Fe-4S</keyword>
<comment type="caution">
    <text evidence="14">The sequence shown here is derived from an EMBL/GenBank/DDBJ whole genome shotgun (WGS) entry which is preliminary data.</text>
</comment>
<dbReference type="SUPFAM" id="SSF46548">
    <property type="entry name" value="alpha-helical ferredoxin"/>
    <property type="match status" value="1"/>
</dbReference>
<dbReference type="EC" id="1.3.5.1" evidence="11"/>
<dbReference type="OrthoDB" id="9804391at2"/>
<dbReference type="RefSeq" id="WP_103263836.1">
    <property type="nucleotide sequence ID" value="NZ_CABMLE010000001.1"/>
</dbReference>
<evidence type="ECO:0000256" key="7">
    <source>
        <dbReference type="ARBA" id="ARBA00023002"/>
    </source>
</evidence>
<dbReference type="NCBIfam" id="TIGR00384">
    <property type="entry name" value="dhsB"/>
    <property type="match status" value="1"/>
</dbReference>
<dbReference type="PROSITE" id="PS51379">
    <property type="entry name" value="4FE4S_FER_2"/>
    <property type="match status" value="1"/>
</dbReference>
<dbReference type="InterPro" id="IPR012675">
    <property type="entry name" value="Beta-grasp_dom_sf"/>
</dbReference>
<accession>A0A2K2UED7</accession>
<dbReference type="InterPro" id="IPR017896">
    <property type="entry name" value="4Fe4S_Fe-S-bd"/>
</dbReference>
<dbReference type="PROSITE" id="PS51085">
    <property type="entry name" value="2FE2S_FER_2"/>
    <property type="match status" value="1"/>
</dbReference>
<evidence type="ECO:0000256" key="8">
    <source>
        <dbReference type="ARBA" id="ARBA00023004"/>
    </source>
</evidence>
<evidence type="ECO:0000256" key="4">
    <source>
        <dbReference type="ARBA" id="ARBA00022532"/>
    </source>
</evidence>
<dbReference type="PROSITE" id="PS00198">
    <property type="entry name" value="4FE4S_FER_1"/>
    <property type="match status" value="1"/>
</dbReference>
<dbReference type="InterPro" id="IPR025192">
    <property type="entry name" value="Succ_DH/fum_Rdtase_N"/>
</dbReference>
<evidence type="ECO:0000313" key="15">
    <source>
        <dbReference type="Proteomes" id="UP000236197"/>
    </source>
</evidence>
<protein>
    <recommendedName>
        <fullName evidence="11">Fumarate reductase iron-sulfur subunit</fullName>
        <ecNumber evidence="11">1.3.5.1</ecNumber>
    </recommendedName>
</protein>
<dbReference type="GO" id="GO:0022904">
    <property type="term" value="P:respiratory electron transport chain"/>
    <property type="evidence" value="ECO:0007669"/>
    <property type="project" value="TreeGrafter"/>
</dbReference>
<dbReference type="PANTHER" id="PTHR11921:SF29">
    <property type="entry name" value="SUCCINATE DEHYDROGENASE [UBIQUINONE] IRON-SULFUR SUBUNIT, MITOCHONDRIAL"/>
    <property type="match status" value="1"/>
</dbReference>
<dbReference type="AlphaFoldDB" id="A0A2K2UED7"/>
<feature type="domain" description="2Fe-2S ferredoxin-type" evidence="12">
    <location>
        <begin position="1"/>
        <end position="89"/>
    </location>
</feature>
<dbReference type="InterPro" id="IPR036010">
    <property type="entry name" value="2Fe-2S_ferredoxin-like_sf"/>
</dbReference>
<dbReference type="GO" id="GO:0051538">
    <property type="term" value="F:3 iron, 4 sulfur cluster binding"/>
    <property type="evidence" value="ECO:0007669"/>
    <property type="project" value="UniProtKB-KW"/>
</dbReference>
<dbReference type="PANTHER" id="PTHR11921">
    <property type="entry name" value="SUCCINATE DEHYDROGENASE IRON-SULFUR PROTEIN"/>
    <property type="match status" value="1"/>
</dbReference>
<dbReference type="Gene3D" id="3.10.20.30">
    <property type="match status" value="1"/>
</dbReference>
<dbReference type="InterPro" id="IPR017900">
    <property type="entry name" value="4Fe4S_Fe_S_CS"/>
</dbReference>
<dbReference type="GO" id="GO:0046872">
    <property type="term" value="F:metal ion binding"/>
    <property type="evidence" value="ECO:0007669"/>
    <property type="project" value="UniProtKB-KW"/>
</dbReference>
<sequence>MKVTVQKFNPSVDAEPSFSEYDIEHWEHMTLLEALVLINDTIEPIAFDYSCRGRVCGRCAMTLNGTPCLACVTLVDEGGKNEVGPLTGFPVVRDLIVDKTRITDKVSRILARQRAFDLTLDEVKAPVDPDLYKKLEPLEYCARCGVCMAACPVVQMKGTKSFIGPTGMIAIANRFYDPYDQGDRVVEAVQNGLWTCTECGICDEVCKALEIDHLATWKDLRAAAEAAGLKPVDA</sequence>
<dbReference type="EMBL" id="PPEK01000001">
    <property type="protein sequence ID" value="PNV68510.1"/>
    <property type="molecule type" value="Genomic_DNA"/>
</dbReference>
<evidence type="ECO:0000256" key="3">
    <source>
        <dbReference type="ARBA" id="ARBA00022485"/>
    </source>
</evidence>
<evidence type="ECO:0000256" key="2">
    <source>
        <dbReference type="ARBA" id="ARBA00009433"/>
    </source>
</evidence>
<evidence type="ECO:0000256" key="1">
    <source>
        <dbReference type="ARBA" id="ARBA00005163"/>
    </source>
</evidence>
<evidence type="ECO:0000256" key="6">
    <source>
        <dbReference type="ARBA" id="ARBA00022723"/>
    </source>
</evidence>
<dbReference type="GO" id="GO:0051539">
    <property type="term" value="F:4 iron, 4 sulfur cluster binding"/>
    <property type="evidence" value="ECO:0007669"/>
    <property type="project" value="UniProtKB-KW"/>
</dbReference>
<comment type="cofactor">
    <cofactor evidence="11">
        <name>[4Fe-4S] cluster</name>
        <dbReference type="ChEBI" id="CHEBI:49883"/>
    </cofactor>
    <text evidence="11">Binds 1 [4Fe-4S] cluster.</text>
</comment>
<comment type="cofactor">
    <cofactor evidence="11">
        <name>[2Fe-2S] cluster</name>
        <dbReference type="ChEBI" id="CHEBI:190135"/>
    </cofactor>
    <text evidence="11">Binds 1 [2Fe-2S] cluster.</text>
</comment>
<keyword evidence="5 11" id="KW-0001">2Fe-2S</keyword>
<proteinExistence type="inferred from homology"/>
<dbReference type="GO" id="GO:0008177">
    <property type="term" value="F:succinate dehydrogenase (quinone) activity"/>
    <property type="evidence" value="ECO:0007669"/>
    <property type="project" value="UniProtKB-EC"/>
</dbReference>
<comment type="pathway">
    <text evidence="1">Carbohydrate metabolism; tricarboxylic acid cycle.</text>
</comment>
<keyword evidence="10 11" id="KW-0003">3Fe-4S</keyword>
<keyword evidence="8 11" id="KW-0408">Iron</keyword>
<gene>
    <name evidence="14" type="ORF">C2L71_00530</name>
</gene>
<comment type="catalytic activity">
    <reaction evidence="11">
        <text>a menaquinone + succinate = a menaquinol + fumarate</text>
        <dbReference type="Rhea" id="RHEA:27834"/>
        <dbReference type="Rhea" id="RHEA-COMP:9537"/>
        <dbReference type="Rhea" id="RHEA-COMP:9539"/>
        <dbReference type="ChEBI" id="CHEBI:16374"/>
        <dbReference type="ChEBI" id="CHEBI:18151"/>
        <dbReference type="ChEBI" id="CHEBI:29806"/>
        <dbReference type="ChEBI" id="CHEBI:30031"/>
        <dbReference type="EC" id="1.3.5.1"/>
    </reaction>
</comment>
<keyword evidence="4" id="KW-0816">Tricarboxylic acid cycle</keyword>
<evidence type="ECO:0000313" key="14">
    <source>
        <dbReference type="EMBL" id="PNV68510.1"/>
    </source>
</evidence>
<keyword evidence="7" id="KW-0560">Oxidoreductase</keyword>
<evidence type="ECO:0000256" key="9">
    <source>
        <dbReference type="ARBA" id="ARBA00023014"/>
    </source>
</evidence>